<evidence type="ECO:0000313" key="1">
    <source>
        <dbReference type="EMBL" id="ART77643.1"/>
    </source>
</evidence>
<gene>
    <name evidence="1" type="ORF">B4U37_16970</name>
</gene>
<reference evidence="1 2" key="1">
    <citation type="submission" date="2017-04" db="EMBL/GenBank/DDBJ databases">
        <title>Complete Genome Sequence of the Bacillus horikoshii 20a strain from Cuatro Cienegas, Coahuila, Mexico.</title>
        <authorList>
            <person name="Zarza E."/>
            <person name="Alcaraz L.D."/>
            <person name="Aguilar-Salinas B."/>
            <person name="Islas A."/>
            <person name="Olmedo-Alvarez G."/>
        </authorList>
    </citation>
    <scope>NUCLEOTIDE SEQUENCE [LARGE SCALE GENOMIC DNA]</scope>
    <source>
        <strain evidence="1 2">20a</strain>
    </source>
</reference>
<evidence type="ECO:0000313" key="2">
    <source>
        <dbReference type="Proteomes" id="UP000195573"/>
    </source>
</evidence>
<dbReference type="EMBL" id="CP020880">
    <property type="protein sequence ID" value="ART77643.1"/>
    <property type="molecule type" value="Genomic_DNA"/>
</dbReference>
<sequence length="71" mass="8007">MVGENQYTCLDELPPRASFGNGQVMGLVAGDGENRYIFEWESGFVCFSIRVVPRINSSLLLQEGWVFLCLF</sequence>
<proteinExistence type="predicted"/>
<accession>A0ABM6KMK1</accession>
<name>A0ABM6KMK1_9BACI</name>
<dbReference type="Proteomes" id="UP000195573">
    <property type="component" value="Chromosome"/>
</dbReference>
<keyword evidence="2" id="KW-1185">Reference proteome</keyword>
<protein>
    <submittedName>
        <fullName evidence="1">Uncharacterized protein</fullName>
    </submittedName>
</protein>
<organism evidence="1 2">
    <name type="scientific">Sutcliffiella horikoshii</name>
    <dbReference type="NCBI Taxonomy" id="79883"/>
    <lineage>
        <taxon>Bacteria</taxon>
        <taxon>Bacillati</taxon>
        <taxon>Bacillota</taxon>
        <taxon>Bacilli</taxon>
        <taxon>Bacillales</taxon>
        <taxon>Bacillaceae</taxon>
        <taxon>Sutcliffiella</taxon>
    </lineage>
</organism>